<protein>
    <submittedName>
        <fullName evidence="1">Uncharacterized protein</fullName>
    </submittedName>
</protein>
<evidence type="ECO:0000313" key="1">
    <source>
        <dbReference type="EMBL" id="JAE25610.1"/>
    </source>
</evidence>
<reference evidence="1" key="1">
    <citation type="submission" date="2014-09" db="EMBL/GenBank/DDBJ databases">
        <authorList>
            <person name="Magalhaes I.L.F."/>
            <person name="Oliveira U."/>
            <person name="Santos F.R."/>
            <person name="Vidigal T.H.D.A."/>
            <person name="Brescovit A.D."/>
            <person name="Santos A.J."/>
        </authorList>
    </citation>
    <scope>NUCLEOTIDE SEQUENCE</scope>
    <source>
        <tissue evidence="1">Shoot tissue taken approximately 20 cm above the soil surface</tissue>
    </source>
</reference>
<proteinExistence type="predicted"/>
<sequence length="24" mass="2991">MPYFCYQARKMNQRNLPQSTEQEK</sequence>
<dbReference type="AlphaFoldDB" id="A0A0A9GKJ6"/>
<reference evidence="1" key="2">
    <citation type="journal article" date="2015" name="Data Brief">
        <title>Shoot transcriptome of the giant reed, Arundo donax.</title>
        <authorList>
            <person name="Barrero R.A."/>
            <person name="Guerrero F.D."/>
            <person name="Moolhuijzen P."/>
            <person name="Goolsby J.A."/>
            <person name="Tidwell J."/>
            <person name="Bellgard S.E."/>
            <person name="Bellgard M.I."/>
        </authorList>
    </citation>
    <scope>NUCLEOTIDE SEQUENCE</scope>
    <source>
        <tissue evidence="1">Shoot tissue taken approximately 20 cm above the soil surface</tissue>
    </source>
</reference>
<accession>A0A0A9GKJ6</accession>
<name>A0A0A9GKJ6_ARUDO</name>
<organism evidence="1">
    <name type="scientific">Arundo donax</name>
    <name type="common">Giant reed</name>
    <name type="synonym">Donax arundinaceus</name>
    <dbReference type="NCBI Taxonomy" id="35708"/>
    <lineage>
        <taxon>Eukaryota</taxon>
        <taxon>Viridiplantae</taxon>
        <taxon>Streptophyta</taxon>
        <taxon>Embryophyta</taxon>
        <taxon>Tracheophyta</taxon>
        <taxon>Spermatophyta</taxon>
        <taxon>Magnoliopsida</taxon>
        <taxon>Liliopsida</taxon>
        <taxon>Poales</taxon>
        <taxon>Poaceae</taxon>
        <taxon>PACMAD clade</taxon>
        <taxon>Arundinoideae</taxon>
        <taxon>Arundineae</taxon>
        <taxon>Arundo</taxon>
    </lineage>
</organism>
<dbReference type="EMBL" id="GBRH01172286">
    <property type="protein sequence ID" value="JAE25610.1"/>
    <property type="molecule type" value="Transcribed_RNA"/>
</dbReference>